<gene>
    <name evidence="2" type="ORF">SAMN02745149_00341</name>
</gene>
<dbReference type="SUPFAM" id="SSF55729">
    <property type="entry name" value="Acyl-CoA N-acyltransferases (Nat)"/>
    <property type="match status" value="1"/>
</dbReference>
<dbReference type="AlphaFoldDB" id="A0A1T4JID5"/>
<dbReference type="GO" id="GO:0016747">
    <property type="term" value="F:acyltransferase activity, transferring groups other than amino-acyl groups"/>
    <property type="evidence" value="ECO:0007669"/>
    <property type="project" value="InterPro"/>
</dbReference>
<dbReference type="OrthoDB" id="9796171at2"/>
<sequence length="157" mass="17788">MNWTIKTFDQLTSKEIYEILRSRAGVFVKEQKISYVDPDGVDYKSWHIFAMDNDRICAYLRAFKDGEDTIKIGRVLTLIHGKGTGTQLMKYAISELKAKIGCKKIIMDAQSGFFVYTSQKENGTNEQDEPAKIKNWTLKPFAGKTVMLTSIQTSTSA</sequence>
<dbReference type="Pfam" id="PF00583">
    <property type="entry name" value="Acetyltransf_1"/>
    <property type="match status" value="1"/>
</dbReference>
<dbReference type="InterPro" id="IPR000182">
    <property type="entry name" value="GNAT_dom"/>
</dbReference>
<dbReference type="CDD" id="cd04301">
    <property type="entry name" value="NAT_SF"/>
    <property type="match status" value="1"/>
</dbReference>
<evidence type="ECO:0000313" key="3">
    <source>
        <dbReference type="Proteomes" id="UP000190423"/>
    </source>
</evidence>
<dbReference type="PROSITE" id="PS51186">
    <property type="entry name" value="GNAT"/>
    <property type="match status" value="1"/>
</dbReference>
<feature type="domain" description="N-acetyltransferase" evidence="1">
    <location>
        <begin position="6"/>
        <end position="152"/>
    </location>
</feature>
<dbReference type="Proteomes" id="UP000190423">
    <property type="component" value="Unassembled WGS sequence"/>
</dbReference>
<dbReference type="STRING" id="261392.SAMN02745149_00341"/>
<dbReference type="RefSeq" id="WP_078932247.1">
    <property type="nucleotide sequence ID" value="NZ_FUWG01000002.1"/>
</dbReference>
<name>A0A1T4JID5_TREPO</name>
<proteinExistence type="predicted"/>
<protein>
    <submittedName>
        <fullName evidence="2">ElaA protein</fullName>
    </submittedName>
</protein>
<organism evidence="2 3">
    <name type="scientific">Treponema porcinum</name>
    <dbReference type="NCBI Taxonomy" id="261392"/>
    <lineage>
        <taxon>Bacteria</taxon>
        <taxon>Pseudomonadati</taxon>
        <taxon>Spirochaetota</taxon>
        <taxon>Spirochaetia</taxon>
        <taxon>Spirochaetales</taxon>
        <taxon>Treponemataceae</taxon>
        <taxon>Treponema</taxon>
    </lineage>
</organism>
<dbReference type="InterPro" id="IPR016181">
    <property type="entry name" value="Acyl_CoA_acyltransferase"/>
</dbReference>
<dbReference type="Gene3D" id="3.40.630.30">
    <property type="match status" value="1"/>
</dbReference>
<evidence type="ECO:0000259" key="1">
    <source>
        <dbReference type="PROSITE" id="PS51186"/>
    </source>
</evidence>
<reference evidence="2 3" key="1">
    <citation type="submission" date="2017-02" db="EMBL/GenBank/DDBJ databases">
        <authorList>
            <person name="Peterson S.W."/>
        </authorList>
    </citation>
    <scope>NUCLEOTIDE SEQUENCE [LARGE SCALE GENOMIC DNA]</scope>
    <source>
        <strain evidence="2 3">ATCC BAA-908</strain>
    </source>
</reference>
<evidence type="ECO:0000313" key="2">
    <source>
        <dbReference type="EMBL" id="SJZ29930.1"/>
    </source>
</evidence>
<accession>A0A1T4JID5</accession>
<dbReference type="GeneID" id="78315662"/>
<keyword evidence="3" id="KW-1185">Reference proteome</keyword>
<dbReference type="EMBL" id="FUWG01000002">
    <property type="protein sequence ID" value="SJZ29930.1"/>
    <property type="molecule type" value="Genomic_DNA"/>
</dbReference>